<keyword evidence="7" id="KW-0479">Metal-binding</keyword>
<name>A4ECU4_COLAA</name>
<dbReference type="Proteomes" id="UP000002979">
    <property type="component" value="Unassembled WGS sequence"/>
</dbReference>
<evidence type="ECO:0000256" key="9">
    <source>
        <dbReference type="ARBA" id="ARBA00023049"/>
    </source>
</evidence>
<dbReference type="AlphaFoldDB" id="A4ECU4"/>
<evidence type="ECO:0000256" key="4">
    <source>
        <dbReference type="ARBA" id="ARBA00008236"/>
    </source>
</evidence>
<evidence type="ECO:0000256" key="3">
    <source>
        <dbReference type="ARBA" id="ARBA00001947"/>
    </source>
</evidence>
<evidence type="ECO:0000256" key="5">
    <source>
        <dbReference type="ARBA" id="ARBA00022438"/>
    </source>
</evidence>
<evidence type="ECO:0000256" key="8">
    <source>
        <dbReference type="ARBA" id="ARBA00022801"/>
    </source>
</evidence>
<keyword evidence="8" id="KW-0378">Hydrolase</keyword>
<dbReference type="InterPro" id="IPR052170">
    <property type="entry name" value="M29_Exopeptidase"/>
</dbReference>
<reference evidence="10 11" key="1">
    <citation type="submission" date="2007-01" db="EMBL/GenBank/DDBJ databases">
        <title>Draft genome sequence of Collinsella aerofaciens (ATCC 25986).</title>
        <authorList>
            <person name="Sudarsanam P."/>
            <person name="Ley R."/>
            <person name="Guruge J."/>
            <person name="Turnbaugh P.J."/>
            <person name="Mahowald M."/>
            <person name="Liep D."/>
            <person name="Gordon J."/>
        </authorList>
    </citation>
    <scope>NUCLEOTIDE SEQUENCE [LARGE SCALE GENOMIC DNA]</scope>
    <source>
        <strain evidence="11">ATCC 25986 / DSM 3979 / JCM 10188 / KCTC 3647 / NCTC 11838 / VPI 1003</strain>
    </source>
</reference>
<dbReference type="EMBL" id="AAVN02000013">
    <property type="protein sequence ID" value="EBA38629.1"/>
    <property type="molecule type" value="Genomic_DNA"/>
</dbReference>
<dbReference type="InterPro" id="IPR035097">
    <property type="entry name" value="M29_N-terminal"/>
</dbReference>
<dbReference type="SUPFAM" id="SSF144052">
    <property type="entry name" value="Thermophilic metalloprotease-like"/>
    <property type="match status" value="1"/>
</dbReference>
<comment type="cofactor">
    <cofactor evidence="1">
        <name>Co(2+)</name>
        <dbReference type="ChEBI" id="CHEBI:48828"/>
    </cofactor>
</comment>
<dbReference type="Gene3D" id="3.40.1830.10">
    <property type="entry name" value="Thermophilic metalloprotease (M29)"/>
    <property type="match status" value="1"/>
</dbReference>
<keyword evidence="5" id="KW-0031">Aminopeptidase</keyword>
<sequence>MEWHMIRAALTVEEALEGMKALEPKIKNYARLVVRKGVNVKPGQEVVVQSPVECAPFARVVVAEAYAAGAGHVTVVWADDAVTRLTYEHVDKSYFEQTPEWKRLQLDSLAQDGACFIFIEGADPAALKGIDPAKPAAASKARNTQCKVFRRGLDYNINPWCIAGAPVVAWAHEVFLGDADEVAIYKLWNAILHTARADGQDPESDWELHDAAFEKNLRFLNDNRFDRLHYTAANGTDLTIGMTKGHEWAGGKGKTPDGHPFFPNIPTEEVFTSPDRMRADGIVYSAMPLIHHGNKVDDFWIKFKAGRVVDYDARVGKATLASIIDTDEGAAHLGEVALISKNTPIRESGVLFYDTLYDENASCHLALGVGFPECIEGGYDMSKEELLEHGVNVSSTHVDFMIGTDDIDITGITPDGREVVIFQNGQWSWE</sequence>
<evidence type="ECO:0000313" key="10">
    <source>
        <dbReference type="EMBL" id="EBA38629.1"/>
    </source>
</evidence>
<dbReference type="PANTHER" id="PTHR34448:SF3">
    <property type="entry name" value="AMINOPEPTIDASE AMPS"/>
    <property type="match status" value="1"/>
</dbReference>
<reference evidence="10 11" key="2">
    <citation type="submission" date="2007-04" db="EMBL/GenBank/DDBJ databases">
        <authorList>
            <person name="Fulton L."/>
            <person name="Clifton S."/>
            <person name="Fulton B."/>
            <person name="Xu J."/>
            <person name="Minx P."/>
            <person name="Mardis E.R."/>
            <person name="Wilson R.K."/>
        </authorList>
    </citation>
    <scope>NUCLEOTIDE SEQUENCE [LARGE SCALE GENOMIC DNA]</scope>
    <source>
        <strain evidence="11">ATCC 25986 / DSM 3979 / JCM 10188 / KCTC 3647 / NCTC 11838 / VPI 1003</strain>
    </source>
</reference>
<organism evidence="10 11">
    <name type="scientific">Collinsella aerofaciens (strain ATCC 25986 / DSM 3979 / JCM 10188 / KCTC 3647 / NCTC 11838 / VPI 1003)</name>
    <dbReference type="NCBI Taxonomy" id="411903"/>
    <lineage>
        <taxon>Bacteria</taxon>
        <taxon>Bacillati</taxon>
        <taxon>Actinomycetota</taxon>
        <taxon>Coriobacteriia</taxon>
        <taxon>Coriobacteriales</taxon>
        <taxon>Coriobacteriaceae</taxon>
        <taxon>Collinsella</taxon>
    </lineage>
</organism>
<comment type="cofactor">
    <cofactor evidence="3">
        <name>Zn(2+)</name>
        <dbReference type="ChEBI" id="CHEBI:29105"/>
    </cofactor>
</comment>
<dbReference type="GO" id="GO:0046872">
    <property type="term" value="F:metal ion binding"/>
    <property type="evidence" value="ECO:0007669"/>
    <property type="project" value="UniProtKB-KW"/>
</dbReference>
<dbReference type="PRINTS" id="PR00919">
    <property type="entry name" value="THERMOPTASE"/>
</dbReference>
<dbReference type="PANTHER" id="PTHR34448">
    <property type="entry name" value="AMINOPEPTIDASE"/>
    <property type="match status" value="1"/>
</dbReference>
<evidence type="ECO:0000256" key="6">
    <source>
        <dbReference type="ARBA" id="ARBA00022670"/>
    </source>
</evidence>
<evidence type="ECO:0000256" key="2">
    <source>
        <dbReference type="ARBA" id="ARBA00001946"/>
    </source>
</evidence>
<dbReference type="GO" id="GO:0006508">
    <property type="term" value="P:proteolysis"/>
    <property type="evidence" value="ECO:0007669"/>
    <property type="project" value="UniProtKB-KW"/>
</dbReference>
<evidence type="ECO:0000256" key="7">
    <source>
        <dbReference type="ARBA" id="ARBA00022723"/>
    </source>
</evidence>
<accession>A4ECU4</accession>
<dbReference type="GO" id="GO:0004177">
    <property type="term" value="F:aminopeptidase activity"/>
    <property type="evidence" value="ECO:0007669"/>
    <property type="project" value="UniProtKB-KW"/>
</dbReference>
<comment type="similarity">
    <text evidence="4">Belongs to the peptidase M29 family.</text>
</comment>
<keyword evidence="6 10" id="KW-0645">Protease</keyword>
<gene>
    <name evidence="10" type="ORF">COLAER_02281</name>
</gene>
<protein>
    <submittedName>
        <fullName evidence="10">Thermophilic metalloprotease (M29)</fullName>
    </submittedName>
</protein>
<dbReference type="InterPro" id="IPR000787">
    <property type="entry name" value="Peptidase_M29"/>
</dbReference>
<proteinExistence type="inferred from homology"/>
<evidence type="ECO:0000256" key="1">
    <source>
        <dbReference type="ARBA" id="ARBA00001941"/>
    </source>
</evidence>
<evidence type="ECO:0000313" key="11">
    <source>
        <dbReference type="Proteomes" id="UP000002979"/>
    </source>
</evidence>
<keyword evidence="9 10" id="KW-0482">Metalloprotease</keyword>
<dbReference type="Pfam" id="PF02073">
    <property type="entry name" value="Peptidase_M29"/>
    <property type="match status" value="1"/>
</dbReference>
<comment type="caution">
    <text evidence="10">The sequence shown here is derived from an EMBL/GenBank/DDBJ whole genome shotgun (WGS) entry which is preliminary data.</text>
</comment>
<dbReference type="GO" id="GO:0008237">
    <property type="term" value="F:metallopeptidase activity"/>
    <property type="evidence" value="ECO:0007669"/>
    <property type="project" value="UniProtKB-KW"/>
</dbReference>
<comment type="cofactor">
    <cofactor evidence="2">
        <name>Mg(2+)</name>
        <dbReference type="ChEBI" id="CHEBI:18420"/>
    </cofactor>
</comment>